<dbReference type="Pfam" id="PF00877">
    <property type="entry name" value="NLPC_P60"/>
    <property type="match status" value="1"/>
</dbReference>
<evidence type="ECO:0000256" key="5">
    <source>
        <dbReference type="SAM" id="MobiDB-lite"/>
    </source>
</evidence>
<evidence type="ECO:0000256" key="3">
    <source>
        <dbReference type="ARBA" id="ARBA00022801"/>
    </source>
</evidence>
<comment type="caution">
    <text evidence="7">The sequence shown here is derived from an EMBL/GenBank/DDBJ whole genome shotgun (WGS) entry which is preliminary data.</text>
</comment>
<dbReference type="GO" id="GO:0006508">
    <property type="term" value="P:proteolysis"/>
    <property type="evidence" value="ECO:0007669"/>
    <property type="project" value="UniProtKB-KW"/>
</dbReference>
<sequence>MATTDINQAKRDAADLSAPAHASKGLEHLVIAVRSYITWCLDLLGSGDPAAAPDFSALITNPATNEHGTGNYKDLADKTNTSELTTAYNANVQHVDNVNADLVRYDKGVGGRVADVAGIAGNACKSIDGAIGDLHSAIPASLPTPTSYKDEGPIIHACFKAVNDVHSDMQDAATRIQQHAAGVGDTDPPVVTTGDHGGRGGDGSPPTYTTPLTDSQIQGLIGGVTDSTKKKFLDTALKQVGDPYVWGAEGPNAFDCSGLVQYSAEQAGIHNMPRTASAQYNATKNHPVNPGDLQPGDLIFPDAEFNGGNPGHVMIYVGNGQVVEAPHTGDHVKVIKLTAVGGYHATRF</sequence>
<feature type="domain" description="NlpC/P60" evidence="6">
    <location>
        <begin position="226"/>
        <end position="348"/>
    </location>
</feature>
<gene>
    <name evidence="7" type="ORF">NRB56_34410</name>
</gene>
<feature type="region of interest" description="Disordered" evidence="5">
    <location>
        <begin position="180"/>
        <end position="214"/>
    </location>
</feature>
<evidence type="ECO:0000313" key="7">
    <source>
        <dbReference type="EMBL" id="MQY27858.1"/>
    </source>
</evidence>
<dbReference type="AlphaFoldDB" id="A0A7K0DQJ4"/>
<dbReference type="InterPro" id="IPR038765">
    <property type="entry name" value="Papain-like_cys_pep_sf"/>
</dbReference>
<organism evidence="7 8">
    <name type="scientific">Nocardia aurantia</name>
    <dbReference type="NCBI Taxonomy" id="2585199"/>
    <lineage>
        <taxon>Bacteria</taxon>
        <taxon>Bacillati</taxon>
        <taxon>Actinomycetota</taxon>
        <taxon>Actinomycetes</taxon>
        <taxon>Mycobacteriales</taxon>
        <taxon>Nocardiaceae</taxon>
        <taxon>Nocardia</taxon>
    </lineage>
</organism>
<comment type="similarity">
    <text evidence="1">Belongs to the peptidase C40 family.</text>
</comment>
<reference evidence="7 8" key="1">
    <citation type="submission" date="2019-10" db="EMBL/GenBank/DDBJ databases">
        <title>Nocardia macrotermitis sp. nov. and Nocardia aurantia sp. nov., isolated from the gut of fungus growing-termite Macrotermes natalensis.</title>
        <authorList>
            <person name="Benndorf R."/>
            <person name="Schwitalla J."/>
            <person name="Martin K."/>
            <person name="De Beer W."/>
            <person name="Kaster A.-K."/>
            <person name="Vollmers J."/>
            <person name="Poulsen M."/>
            <person name="Beemelmanns C."/>
        </authorList>
    </citation>
    <scope>NUCLEOTIDE SEQUENCE [LARGE SCALE GENOMIC DNA]</scope>
    <source>
        <strain evidence="7 8">RB56</strain>
    </source>
</reference>
<keyword evidence="2" id="KW-0645">Protease</keyword>
<dbReference type="SUPFAM" id="SSF54001">
    <property type="entry name" value="Cysteine proteinases"/>
    <property type="match status" value="1"/>
</dbReference>
<keyword evidence="3" id="KW-0378">Hydrolase</keyword>
<dbReference type="EMBL" id="WEGI01000007">
    <property type="protein sequence ID" value="MQY27858.1"/>
    <property type="molecule type" value="Genomic_DNA"/>
</dbReference>
<protein>
    <recommendedName>
        <fullName evidence="6">NlpC/P60 domain-containing protein</fullName>
    </recommendedName>
</protein>
<dbReference type="PANTHER" id="PTHR47359:SF3">
    <property type="entry name" value="NLP_P60 DOMAIN-CONTAINING PROTEIN-RELATED"/>
    <property type="match status" value="1"/>
</dbReference>
<evidence type="ECO:0000259" key="6">
    <source>
        <dbReference type="PROSITE" id="PS51935"/>
    </source>
</evidence>
<evidence type="ECO:0000256" key="2">
    <source>
        <dbReference type="ARBA" id="ARBA00022670"/>
    </source>
</evidence>
<keyword evidence="4" id="KW-0788">Thiol protease</keyword>
<keyword evidence="8" id="KW-1185">Reference proteome</keyword>
<dbReference type="PANTHER" id="PTHR47359">
    <property type="entry name" value="PEPTIDOGLYCAN DL-ENDOPEPTIDASE CWLO"/>
    <property type="match status" value="1"/>
</dbReference>
<dbReference type="InterPro" id="IPR051794">
    <property type="entry name" value="PG_Endopeptidase_C40"/>
</dbReference>
<dbReference type="Proteomes" id="UP000431401">
    <property type="component" value="Unassembled WGS sequence"/>
</dbReference>
<dbReference type="Gene3D" id="3.90.1720.10">
    <property type="entry name" value="endopeptidase domain like (from Nostoc punctiforme)"/>
    <property type="match status" value="1"/>
</dbReference>
<accession>A0A7K0DQJ4</accession>
<proteinExistence type="inferred from homology"/>
<dbReference type="RefSeq" id="WP_227837875.1">
    <property type="nucleotide sequence ID" value="NZ_WEGI01000007.1"/>
</dbReference>
<dbReference type="GO" id="GO:0008234">
    <property type="term" value="F:cysteine-type peptidase activity"/>
    <property type="evidence" value="ECO:0007669"/>
    <property type="project" value="UniProtKB-KW"/>
</dbReference>
<evidence type="ECO:0000256" key="1">
    <source>
        <dbReference type="ARBA" id="ARBA00007074"/>
    </source>
</evidence>
<dbReference type="PROSITE" id="PS51935">
    <property type="entry name" value="NLPC_P60"/>
    <property type="match status" value="1"/>
</dbReference>
<name>A0A7K0DQJ4_9NOCA</name>
<dbReference type="InterPro" id="IPR000064">
    <property type="entry name" value="NLP_P60_dom"/>
</dbReference>
<evidence type="ECO:0000256" key="4">
    <source>
        <dbReference type="ARBA" id="ARBA00022807"/>
    </source>
</evidence>
<evidence type="ECO:0000313" key="8">
    <source>
        <dbReference type="Proteomes" id="UP000431401"/>
    </source>
</evidence>